<comment type="cofactor">
    <cofactor evidence="3">
        <name>pyridoxal 5'-phosphate</name>
        <dbReference type="ChEBI" id="CHEBI:597326"/>
    </cofactor>
</comment>
<keyword evidence="1 2" id="KW-0663">Pyridoxal phosphate</keyword>
<evidence type="ECO:0000313" key="6">
    <source>
        <dbReference type="EMBL" id="TWX54952.1"/>
    </source>
</evidence>
<keyword evidence="8" id="KW-1185">Reference proteome</keyword>
<dbReference type="PROSITE" id="PS01211">
    <property type="entry name" value="UPF0001"/>
    <property type="match status" value="1"/>
</dbReference>
<dbReference type="InterPro" id="IPR011078">
    <property type="entry name" value="PyrdxlP_homeostasis"/>
</dbReference>
<dbReference type="PIRSF" id="PIRSF004848">
    <property type="entry name" value="YBL036c_PLPDEIII"/>
    <property type="match status" value="1"/>
</dbReference>
<dbReference type="Proteomes" id="UP000321525">
    <property type="component" value="Unassembled WGS sequence"/>
</dbReference>
<evidence type="ECO:0000313" key="9">
    <source>
        <dbReference type="Proteomes" id="UP000321917"/>
    </source>
</evidence>
<dbReference type="FunFam" id="3.20.20.10:FF:000018">
    <property type="entry name" value="Pyridoxal phosphate homeostasis protein"/>
    <property type="match status" value="1"/>
</dbReference>
<protein>
    <recommendedName>
        <fullName evidence="2">Pyridoxal phosphate homeostasis protein</fullName>
        <shortName evidence="2">PLP homeostasis protein</shortName>
    </recommendedName>
</protein>
<comment type="function">
    <text evidence="2">Pyridoxal 5'-phosphate (PLP)-binding protein, which is involved in PLP homeostasis.</text>
</comment>
<dbReference type="GO" id="GO:0030170">
    <property type="term" value="F:pyridoxal phosphate binding"/>
    <property type="evidence" value="ECO:0007669"/>
    <property type="project" value="UniProtKB-UniRule"/>
</dbReference>
<reference evidence="7 9" key="1">
    <citation type="submission" date="2019-07" db="EMBL/GenBank/DDBJ databases">
        <title>Genomes of sea-ice associated Colwellia species.</title>
        <authorList>
            <person name="Bowman J.P."/>
        </authorList>
    </citation>
    <scope>NUCLEOTIDE SEQUENCE [LARGE SCALE GENOMIC DNA]</scope>
    <source>
        <strain evidence="6 8">ACAM 607</strain>
        <strain evidence="7 9">IC036</strain>
    </source>
</reference>
<dbReference type="PANTHER" id="PTHR10146:SF14">
    <property type="entry name" value="PYRIDOXAL PHOSPHATE HOMEOSTASIS PROTEIN"/>
    <property type="match status" value="1"/>
</dbReference>
<feature type="domain" description="Alanine racemase N-terminal" evidence="5">
    <location>
        <begin position="22"/>
        <end position="223"/>
    </location>
</feature>
<gene>
    <name evidence="6" type="ORF">ESZ26_17045</name>
    <name evidence="7" type="ORF">ESZ27_15660</name>
</gene>
<sequence>MTPIKDNLAKINLQIFNACELAKRPTSQVTLLAVSKTKTSAMIEQAYLAGQREFGENYIQEAVEKIADLQRLSDITWHFIGPIQSNKTRLIADNFAWVHSVDRIKIAKRLNDHRSSQDTPLNVCLQVNISGEESKSGIAVKDIKALVDCIDQCRHLTLRGLMAIPEKNASEQSFEKMQLLYAQLKKEHPSMDTLSMGMSGDLSAAIAKGSTMVRVGSAIFGAREDK</sequence>
<dbReference type="CDD" id="cd06824">
    <property type="entry name" value="PLPDE_III_Yggs_like"/>
    <property type="match status" value="1"/>
</dbReference>
<evidence type="ECO:0000259" key="5">
    <source>
        <dbReference type="Pfam" id="PF01168"/>
    </source>
</evidence>
<dbReference type="InterPro" id="IPR001608">
    <property type="entry name" value="Ala_racemase_N"/>
</dbReference>
<proteinExistence type="inferred from homology"/>
<dbReference type="Gene3D" id="3.20.20.10">
    <property type="entry name" value="Alanine racemase"/>
    <property type="match status" value="1"/>
</dbReference>
<dbReference type="Pfam" id="PF01168">
    <property type="entry name" value="Ala_racemase_N"/>
    <property type="match status" value="1"/>
</dbReference>
<dbReference type="EMBL" id="VOLR01000031">
    <property type="protein sequence ID" value="TWX54952.1"/>
    <property type="molecule type" value="Genomic_DNA"/>
</dbReference>
<accession>A0A5C6Q507</accession>
<evidence type="ECO:0000256" key="4">
    <source>
        <dbReference type="RuleBase" id="RU004514"/>
    </source>
</evidence>
<name>A0A5C6Q507_9GAMM</name>
<dbReference type="NCBIfam" id="TIGR00044">
    <property type="entry name" value="YggS family pyridoxal phosphate-dependent enzyme"/>
    <property type="match status" value="1"/>
</dbReference>
<comment type="caution">
    <text evidence="7">The sequence shown here is derived from an EMBL/GenBank/DDBJ whole genome shotgun (WGS) entry which is preliminary data.</text>
</comment>
<dbReference type="InterPro" id="IPR029066">
    <property type="entry name" value="PLP-binding_barrel"/>
</dbReference>
<evidence type="ECO:0000313" key="8">
    <source>
        <dbReference type="Proteomes" id="UP000321525"/>
    </source>
</evidence>
<dbReference type="OrthoDB" id="9804072at2"/>
<evidence type="ECO:0000256" key="1">
    <source>
        <dbReference type="ARBA" id="ARBA00022898"/>
    </source>
</evidence>
<dbReference type="EMBL" id="VOLQ01000037">
    <property type="protein sequence ID" value="TWX63902.1"/>
    <property type="molecule type" value="Genomic_DNA"/>
</dbReference>
<dbReference type="AlphaFoldDB" id="A0A5C6Q507"/>
<evidence type="ECO:0000313" key="7">
    <source>
        <dbReference type="EMBL" id="TWX63902.1"/>
    </source>
</evidence>
<comment type="similarity">
    <text evidence="2 4">Belongs to the pyridoxal phosphate-binding protein YggS/PROSC family.</text>
</comment>
<evidence type="ECO:0000256" key="3">
    <source>
        <dbReference type="PIRSR" id="PIRSR004848-1"/>
    </source>
</evidence>
<organism evidence="7 9">
    <name type="scientific">Colwellia hornerae</name>
    <dbReference type="NCBI Taxonomy" id="89402"/>
    <lineage>
        <taxon>Bacteria</taxon>
        <taxon>Pseudomonadati</taxon>
        <taxon>Pseudomonadota</taxon>
        <taxon>Gammaproteobacteria</taxon>
        <taxon>Alteromonadales</taxon>
        <taxon>Colwelliaceae</taxon>
        <taxon>Colwellia</taxon>
    </lineage>
</organism>
<feature type="modified residue" description="N6-(pyridoxal phosphate)lysine" evidence="2 3">
    <location>
        <position position="36"/>
    </location>
</feature>
<dbReference type="PANTHER" id="PTHR10146">
    <property type="entry name" value="PROLINE SYNTHETASE CO-TRANSCRIBED BACTERIAL HOMOLOG PROTEIN"/>
    <property type="match status" value="1"/>
</dbReference>
<dbReference type="HAMAP" id="MF_02087">
    <property type="entry name" value="PLP_homeostasis"/>
    <property type="match status" value="1"/>
</dbReference>
<evidence type="ECO:0000256" key="2">
    <source>
        <dbReference type="HAMAP-Rule" id="MF_02087"/>
    </source>
</evidence>
<dbReference type="RefSeq" id="WP_146800641.1">
    <property type="nucleotide sequence ID" value="NZ_VOLP01000029.1"/>
</dbReference>
<dbReference type="Proteomes" id="UP000321917">
    <property type="component" value="Unassembled WGS sequence"/>
</dbReference>
<dbReference type="SUPFAM" id="SSF51419">
    <property type="entry name" value="PLP-binding barrel"/>
    <property type="match status" value="1"/>
</dbReference>